<proteinExistence type="predicted"/>
<name>A0A2T3AC38_9PEZI</name>
<dbReference type="AlphaFoldDB" id="A0A2T3AC38"/>
<dbReference type="EMBL" id="KZ678415">
    <property type="protein sequence ID" value="PSR90782.1"/>
    <property type="molecule type" value="Genomic_DNA"/>
</dbReference>
<evidence type="ECO:0000313" key="3">
    <source>
        <dbReference type="Proteomes" id="UP000241462"/>
    </source>
</evidence>
<dbReference type="Proteomes" id="UP000241462">
    <property type="component" value="Unassembled WGS sequence"/>
</dbReference>
<gene>
    <name evidence="2" type="ORF">BD289DRAFT_452164</name>
</gene>
<reference evidence="2 3" key="1">
    <citation type="journal article" date="2018" name="Mycol. Prog.">
        <title>Coniella lustricola, a new species from submerged detritus.</title>
        <authorList>
            <person name="Raudabaugh D.B."/>
            <person name="Iturriaga T."/>
            <person name="Carver A."/>
            <person name="Mondo S."/>
            <person name="Pangilinan J."/>
            <person name="Lipzen A."/>
            <person name="He G."/>
            <person name="Amirebrahimi M."/>
            <person name="Grigoriev I.V."/>
            <person name="Miller A.N."/>
        </authorList>
    </citation>
    <scope>NUCLEOTIDE SEQUENCE [LARGE SCALE GENOMIC DNA]</scope>
    <source>
        <strain evidence="2 3">B22-T-1</strain>
    </source>
</reference>
<accession>A0A2T3AC38</accession>
<dbReference type="InParanoid" id="A0A2T3AC38"/>
<sequence length="168" mass="18326">MSRLFFARTALRATVVPSGVTTSPSFVRPPPNNHTTRTNLHQQTNNSHANPFTSAIISSGRSSSSRPRSNKRHIRPSGIDAEPNPMRTSAVPEHEPTFATDSTAAPWVLKQAADKVWAQDAGAEGQQVEEDVECIIVGPRTKRRDAIPTYIRAKLKLDSTAGRSSQKS</sequence>
<evidence type="ECO:0000313" key="2">
    <source>
        <dbReference type="EMBL" id="PSR90782.1"/>
    </source>
</evidence>
<evidence type="ECO:0000256" key="1">
    <source>
        <dbReference type="SAM" id="MobiDB-lite"/>
    </source>
</evidence>
<protein>
    <submittedName>
        <fullName evidence="2">Uncharacterized protein</fullName>
    </submittedName>
</protein>
<feature type="compositionally biased region" description="Low complexity" evidence="1">
    <location>
        <begin position="58"/>
        <end position="67"/>
    </location>
</feature>
<keyword evidence="3" id="KW-1185">Reference proteome</keyword>
<feature type="region of interest" description="Disordered" evidence="1">
    <location>
        <begin position="19"/>
        <end position="101"/>
    </location>
</feature>
<organism evidence="2 3">
    <name type="scientific">Coniella lustricola</name>
    <dbReference type="NCBI Taxonomy" id="2025994"/>
    <lineage>
        <taxon>Eukaryota</taxon>
        <taxon>Fungi</taxon>
        <taxon>Dikarya</taxon>
        <taxon>Ascomycota</taxon>
        <taxon>Pezizomycotina</taxon>
        <taxon>Sordariomycetes</taxon>
        <taxon>Sordariomycetidae</taxon>
        <taxon>Diaporthales</taxon>
        <taxon>Schizoparmaceae</taxon>
        <taxon>Coniella</taxon>
    </lineage>
</organism>
<feature type="compositionally biased region" description="Polar residues" evidence="1">
    <location>
        <begin position="33"/>
        <end position="57"/>
    </location>
</feature>